<dbReference type="EMBL" id="JBFXLR010000001">
    <property type="protein sequence ID" value="KAL2861850.1"/>
    <property type="molecule type" value="Genomic_DNA"/>
</dbReference>
<gene>
    <name evidence="2" type="ORF">BJX68DRAFT_223401</name>
</gene>
<feature type="region of interest" description="Disordered" evidence="1">
    <location>
        <begin position="110"/>
        <end position="134"/>
    </location>
</feature>
<evidence type="ECO:0000313" key="2">
    <source>
        <dbReference type="EMBL" id="KAL2861850.1"/>
    </source>
</evidence>
<accession>A0ABR4LBG8</accession>
<reference evidence="2 3" key="1">
    <citation type="submission" date="2024-07" db="EMBL/GenBank/DDBJ databases">
        <title>Section-level genome sequencing and comparative genomics of Aspergillus sections Usti and Cavernicolus.</title>
        <authorList>
            <consortium name="Lawrence Berkeley National Laboratory"/>
            <person name="Nybo J.L."/>
            <person name="Vesth T.C."/>
            <person name="Theobald S."/>
            <person name="Frisvad J.C."/>
            <person name="Larsen T.O."/>
            <person name="Kjaerboelling I."/>
            <person name="Rothschild-Mancinelli K."/>
            <person name="Lyhne E.K."/>
            <person name="Kogle M.E."/>
            <person name="Barry K."/>
            <person name="Clum A."/>
            <person name="Na H."/>
            <person name="Ledsgaard L."/>
            <person name="Lin J."/>
            <person name="Lipzen A."/>
            <person name="Kuo A."/>
            <person name="Riley R."/>
            <person name="Mondo S."/>
            <person name="LaButti K."/>
            <person name="Haridas S."/>
            <person name="Pangalinan J."/>
            <person name="Salamov A.A."/>
            <person name="Simmons B.A."/>
            <person name="Magnuson J.K."/>
            <person name="Chen J."/>
            <person name="Drula E."/>
            <person name="Henrissat B."/>
            <person name="Wiebenga A."/>
            <person name="Lubbers R.J."/>
            <person name="Gomes A.C."/>
            <person name="Macurrencykelacurrency M.R."/>
            <person name="Stajich J."/>
            <person name="Grigoriev I.V."/>
            <person name="Mortensen U.H."/>
            <person name="De vries R.P."/>
            <person name="Baker S.E."/>
            <person name="Andersen M.R."/>
        </authorList>
    </citation>
    <scope>NUCLEOTIDE SEQUENCE [LARGE SCALE GENOMIC DNA]</scope>
    <source>
        <strain evidence="2 3">CBS 756.74</strain>
    </source>
</reference>
<feature type="non-terminal residue" evidence="2">
    <location>
        <position position="191"/>
    </location>
</feature>
<comment type="caution">
    <text evidence="2">The sequence shown here is derived from an EMBL/GenBank/DDBJ whole genome shotgun (WGS) entry which is preliminary data.</text>
</comment>
<dbReference type="Proteomes" id="UP001610444">
    <property type="component" value="Unassembled WGS sequence"/>
</dbReference>
<feature type="compositionally biased region" description="Polar residues" evidence="1">
    <location>
        <begin position="123"/>
        <end position="134"/>
    </location>
</feature>
<keyword evidence="3" id="KW-1185">Reference proteome</keyword>
<proteinExistence type="predicted"/>
<evidence type="ECO:0000256" key="1">
    <source>
        <dbReference type="SAM" id="MobiDB-lite"/>
    </source>
</evidence>
<dbReference type="RefSeq" id="XP_070905940.1">
    <property type="nucleotide sequence ID" value="XM_071038135.1"/>
</dbReference>
<organism evidence="2 3">
    <name type="scientific">Aspergillus pseudodeflectus</name>
    <dbReference type="NCBI Taxonomy" id="176178"/>
    <lineage>
        <taxon>Eukaryota</taxon>
        <taxon>Fungi</taxon>
        <taxon>Dikarya</taxon>
        <taxon>Ascomycota</taxon>
        <taxon>Pezizomycotina</taxon>
        <taxon>Eurotiomycetes</taxon>
        <taxon>Eurotiomycetidae</taxon>
        <taxon>Eurotiales</taxon>
        <taxon>Aspergillaceae</taxon>
        <taxon>Aspergillus</taxon>
        <taxon>Aspergillus subgen. Nidulantes</taxon>
    </lineage>
</organism>
<dbReference type="GeneID" id="98153299"/>
<evidence type="ECO:0000313" key="3">
    <source>
        <dbReference type="Proteomes" id="UP001610444"/>
    </source>
</evidence>
<sequence length="191" mass="21216">MSSIYLRVTQIAKMICFGRKKSTGERGFSPNQQTLVYSVLMFRMTGLKWISILHHTWKLLLFWRSLNRPVLDNDNDAGDSGSIRMEKGDDDAVELLDEDVAGPITDLFEEQEHPTDQGGSHELTPSSLSEHQAELSQSVSSHLESFPFLGLPQLTGSECDGSGLQSELYSVRAKSVSENAVELLDDDVRGL</sequence>
<name>A0ABR4LBG8_9EURO</name>
<protein>
    <submittedName>
        <fullName evidence="2">Uncharacterized protein</fullName>
    </submittedName>
</protein>